<reference evidence="2 3" key="1">
    <citation type="submission" date="2022-11" db="EMBL/GenBank/DDBJ databases">
        <title>Whole genome sequence of Eschrichtius robustus ER-17-0199.</title>
        <authorList>
            <person name="Bruniche-Olsen A."/>
            <person name="Black A.N."/>
            <person name="Fields C.J."/>
            <person name="Walden K."/>
            <person name="Dewoody J.A."/>
        </authorList>
    </citation>
    <scope>NUCLEOTIDE SEQUENCE [LARGE SCALE GENOMIC DNA]</scope>
    <source>
        <strain evidence="2">ER-17-0199</strain>
        <tissue evidence="2">Blubber</tissue>
    </source>
</reference>
<evidence type="ECO:0000256" key="1">
    <source>
        <dbReference type="SAM" id="MobiDB-lite"/>
    </source>
</evidence>
<dbReference type="AlphaFoldDB" id="A0AB34H3X5"/>
<comment type="caution">
    <text evidence="2">The sequence shown here is derived from an EMBL/GenBank/DDBJ whole genome shotgun (WGS) entry which is preliminary data.</text>
</comment>
<feature type="compositionally biased region" description="Basic and acidic residues" evidence="1">
    <location>
        <begin position="76"/>
        <end position="90"/>
    </location>
</feature>
<feature type="compositionally biased region" description="Basic and acidic residues" evidence="1">
    <location>
        <begin position="170"/>
        <end position="190"/>
    </location>
</feature>
<sequence>MPLWASVSSSGKQGAVILSKLSPEEVQKNYKHLFKVNDQSVGGSFSLQLNVVQAKECLLAQQRLWILTGPDWERRRGQHLEERRPEDERAGSGGGEPSPRAAVPARGQRRVLPHEFGLLAPAQNPPVQRPPTEFEEEEGQRPGLGRSSGVAEERETRTRGLWMQPSFYLLKEEPSADPRPHQNDKRKNKI</sequence>
<organism evidence="2 3">
    <name type="scientific">Eschrichtius robustus</name>
    <name type="common">California gray whale</name>
    <name type="synonym">Eschrichtius gibbosus</name>
    <dbReference type="NCBI Taxonomy" id="9764"/>
    <lineage>
        <taxon>Eukaryota</taxon>
        <taxon>Metazoa</taxon>
        <taxon>Chordata</taxon>
        <taxon>Craniata</taxon>
        <taxon>Vertebrata</taxon>
        <taxon>Euteleostomi</taxon>
        <taxon>Mammalia</taxon>
        <taxon>Eutheria</taxon>
        <taxon>Laurasiatheria</taxon>
        <taxon>Artiodactyla</taxon>
        <taxon>Whippomorpha</taxon>
        <taxon>Cetacea</taxon>
        <taxon>Mysticeti</taxon>
        <taxon>Eschrichtiidae</taxon>
        <taxon>Eschrichtius</taxon>
    </lineage>
</organism>
<protein>
    <submittedName>
        <fullName evidence="2">Uncharacterized protein</fullName>
    </submittedName>
</protein>
<evidence type="ECO:0000313" key="2">
    <source>
        <dbReference type="EMBL" id="KAJ8786329.1"/>
    </source>
</evidence>
<dbReference type="Proteomes" id="UP001159641">
    <property type="component" value="Unassembled WGS sequence"/>
</dbReference>
<keyword evidence="3" id="KW-1185">Reference proteome</keyword>
<proteinExistence type="predicted"/>
<dbReference type="EMBL" id="JAIQCJ010001992">
    <property type="protein sequence ID" value="KAJ8786329.1"/>
    <property type="molecule type" value="Genomic_DNA"/>
</dbReference>
<name>A0AB34H3X5_ESCRO</name>
<dbReference type="Gene3D" id="1.10.287.110">
    <property type="entry name" value="DnaJ domain"/>
    <property type="match status" value="1"/>
</dbReference>
<gene>
    <name evidence="2" type="ORF">J1605_006304</name>
</gene>
<dbReference type="InterPro" id="IPR036869">
    <property type="entry name" value="J_dom_sf"/>
</dbReference>
<accession>A0AB34H3X5</accession>
<dbReference type="Pfam" id="PF03656">
    <property type="entry name" value="Pam16"/>
    <property type="match status" value="1"/>
</dbReference>
<feature type="region of interest" description="Disordered" evidence="1">
    <location>
        <begin position="76"/>
        <end position="190"/>
    </location>
</feature>
<evidence type="ECO:0000313" key="3">
    <source>
        <dbReference type="Proteomes" id="UP001159641"/>
    </source>
</evidence>